<comment type="similarity">
    <text evidence="1">Belongs to the glycosyl hydrolase 13 family.</text>
</comment>
<dbReference type="Pfam" id="PF02922">
    <property type="entry name" value="CBM_48"/>
    <property type="match status" value="1"/>
</dbReference>
<dbReference type="Pfam" id="PF00128">
    <property type="entry name" value="Alpha-amylase"/>
    <property type="match status" value="1"/>
</dbReference>
<dbReference type="InterPro" id="IPR014756">
    <property type="entry name" value="Ig_E-set"/>
</dbReference>
<dbReference type="InterPro" id="IPR006047">
    <property type="entry name" value="GH13_cat_dom"/>
</dbReference>
<dbReference type="Gene3D" id="2.60.40.1180">
    <property type="entry name" value="Golgi alpha-mannosidase II"/>
    <property type="match status" value="1"/>
</dbReference>
<organism evidence="5 6">
    <name type="scientific">Kosakonia cowanii JCM 10956 = DSM 18146</name>
    <dbReference type="NCBI Taxonomy" id="1300165"/>
    <lineage>
        <taxon>Bacteria</taxon>
        <taxon>Pseudomonadati</taxon>
        <taxon>Pseudomonadota</taxon>
        <taxon>Gammaproteobacteria</taxon>
        <taxon>Enterobacterales</taxon>
        <taxon>Enterobacteriaceae</taxon>
        <taxon>Kosakonia</taxon>
    </lineage>
</organism>
<dbReference type="SUPFAM" id="SSF81296">
    <property type="entry name" value="E set domains"/>
    <property type="match status" value="1"/>
</dbReference>
<dbReference type="NCBIfam" id="NF002983">
    <property type="entry name" value="PRK03705.1"/>
    <property type="match status" value="1"/>
</dbReference>
<name>A0A807LFJ0_9ENTR</name>
<dbReference type="AlphaFoldDB" id="A0A807LFJ0"/>
<dbReference type="Proteomes" id="UP000187148">
    <property type="component" value="Chromosome"/>
</dbReference>
<keyword evidence="2" id="KW-0378">Hydrolase</keyword>
<dbReference type="GO" id="GO:0005980">
    <property type="term" value="P:glycogen catabolic process"/>
    <property type="evidence" value="ECO:0007669"/>
    <property type="project" value="InterPro"/>
</dbReference>
<evidence type="ECO:0000256" key="1">
    <source>
        <dbReference type="ARBA" id="ARBA00008061"/>
    </source>
</evidence>
<keyword evidence="6" id="KW-1185">Reference proteome</keyword>
<accession>A0A807LFJ0</accession>
<dbReference type="InterPro" id="IPR013783">
    <property type="entry name" value="Ig-like_fold"/>
</dbReference>
<dbReference type="InterPro" id="IPR004193">
    <property type="entry name" value="Glyco_hydro_13_N"/>
</dbReference>
<dbReference type="Gene3D" id="2.60.40.10">
    <property type="entry name" value="Immunoglobulins"/>
    <property type="match status" value="1"/>
</dbReference>
<feature type="domain" description="Glycosyl hydrolase family 13 catalytic" evidence="4">
    <location>
        <begin position="155"/>
        <end position="558"/>
    </location>
</feature>
<dbReference type="PANTHER" id="PTHR43002">
    <property type="entry name" value="GLYCOGEN DEBRANCHING ENZYME"/>
    <property type="match status" value="1"/>
</dbReference>
<sequence>MISLTAGYASPLGAEVQSGGVNFSLFSAHAERVELCLFDAEGNEQRVDLPVRTGDIWHGFLPGAKAGQRYGYRVHGPWQPAQGHRFNPAKLLLDPCARRVEGEAIDSPLFHAGFDQPDPHDSAPLGLRSVVVNDAFDWEADKAPRTPWGNSIIYEAHVKGLTWLHPDIPQEIRGTYKALAHPVMIAWFKQLGITALELLPIAHFAHEQRLQRLGLSNYWGYNPLALFALHPAYAHDPEQAINEFRAAVKALHAAGIEVILDIVLNHSAETDLAGPTFSQRGIDNRSYYWIREDGDYHNWTGCGNTLNLSQPGVVEYAHACLRYWVETFHIDGFRFDLAPVMGRTPEFNPQAPLFAAIQNDPLLRDLKLIAEPWDIGEGGYQVGSFPAPFAEWNDHFRDAARRFWLTESLPMGAFAGRFAASSDLFKRNGRLPSATVNLVTAHDGFTLRDCVSFNHKHNQANGEDNRDGTNDNHSFNHGVEGLDASADVMARRRASQHALLATLLLSQGTPMLLAGDEMGHSQHGNNNAYCQDNALTWLDWRQADQGLIDFTAALIKARSHIAALTDDAWWEEGDGNVAWLNQHGRPLTPQEWQEGAPRLQILLSDNYLLVMNATSELAEIALPTGDWHALSPFAGEENPVVITVWQAPKHGVCLFQRSDKRSQSW</sequence>
<dbReference type="EMBL" id="CP019445">
    <property type="protein sequence ID" value="APZ04242.1"/>
    <property type="molecule type" value="Genomic_DNA"/>
</dbReference>
<evidence type="ECO:0000313" key="5">
    <source>
        <dbReference type="EMBL" id="APZ04242.1"/>
    </source>
</evidence>
<dbReference type="SUPFAM" id="SSF51445">
    <property type="entry name" value="(Trans)glycosidases"/>
    <property type="match status" value="1"/>
</dbReference>
<dbReference type="InterPro" id="IPR017853">
    <property type="entry name" value="GH"/>
</dbReference>
<proteinExistence type="inferred from homology"/>
<dbReference type="Pfam" id="PF18390">
    <property type="entry name" value="GlgX_C"/>
    <property type="match status" value="1"/>
</dbReference>
<dbReference type="CDD" id="cd11326">
    <property type="entry name" value="AmyAc_Glg_debranch"/>
    <property type="match status" value="1"/>
</dbReference>
<dbReference type="SMART" id="SM00642">
    <property type="entry name" value="Aamy"/>
    <property type="match status" value="1"/>
</dbReference>
<protein>
    <submittedName>
        <fullName evidence="5">Glycogen debranching enzyme</fullName>
    </submittedName>
</protein>
<dbReference type="InterPro" id="IPR013780">
    <property type="entry name" value="Glyco_hydro_b"/>
</dbReference>
<evidence type="ECO:0000256" key="3">
    <source>
        <dbReference type="ARBA" id="ARBA00023295"/>
    </source>
</evidence>
<dbReference type="InterPro" id="IPR011837">
    <property type="entry name" value="Glycogen_debranch_GlgX"/>
</dbReference>
<reference evidence="5 6" key="1">
    <citation type="submission" date="2017-01" db="EMBL/GenBank/DDBJ databases">
        <authorList>
            <person name="Cao J.-M."/>
        </authorList>
    </citation>
    <scope>NUCLEOTIDE SEQUENCE [LARGE SCALE GENOMIC DNA]</scope>
    <source>
        <strain evidence="5 6">888-76</strain>
    </source>
</reference>
<evidence type="ECO:0000259" key="4">
    <source>
        <dbReference type="SMART" id="SM00642"/>
    </source>
</evidence>
<keyword evidence="3" id="KW-0326">Glycosidase</keyword>
<dbReference type="InterPro" id="IPR040784">
    <property type="entry name" value="GlgX_C"/>
</dbReference>
<gene>
    <name evidence="5" type="ORF">BWI95_03780</name>
</gene>
<evidence type="ECO:0000313" key="6">
    <source>
        <dbReference type="Proteomes" id="UP000187148"/>
    </source>
</evidence>
<dbReference type="CDD" id="cd02856">
    <property type="entry name" value="E_set_GDE_Isoamylase_N"/>
    <property type="match status" value="1"/>
</dbReference>
<evidence type="ECO:0000256" key="2">
    <source>
        <dbReference type="ARBA" id="ARBA00022801"/>
    </source>
</evidence>
<dbReference type="RefSeq" id="WP_054803070.1">
    <property type="nucleotide sequence ID" value="NZ_CP019445.1"/>
</dbReference>
<dbReference type="GO" id="GO:0004135">
    <property type="term" value="F:amylo-alpha-1,6-glucosidase activity"/>
    <property type="evidence" value="ECO:0007669"/>
    <property type="project" value="InterPro"/>
</dbReference>
<dbReference type="InterPro" id="IPR044505">
    <property type="entry name" value="GlgX_Isoamylase_N_E_set"/>
</dbReference>
<dbReference type="NCBIfam" id="TIGR02100">
    <property type="entry name" value="glgX_debranch"/>
    <property type="match status" value="1"/>
</dbReference>
<dbReference type="KEGG" id="kco:BWI95_03780"/>
<dbReference type="Gene3D" id="3.20.20.80">
    <property type="entry name" value="Glycosidases"/>
    <property type="match status" value="1"/>
</dbReference>